<dbReference type="InterPro" id="IPR006059">
    <property type="entry name" value="SBP"/>
</dbReference>
<dbReference type="Proteomes" id="UP000199103">
    <property type="component" value="Chromosome I"/>
</dbReference>
<dbReference type="PROSITE" id="PS51318">
    <property type="entry name" value="TAT"/>
    <property type="match status" value="1"/>
</dbReference>
<feature type="chain" id="PRO_5039575611" evidence="1">
    <location>
        <begin position="21"/>
        <end position="429"/>
    </location>
</feature>
<sequence>MAPITRRSLLAGAAGLGALAAAGGLSGCGSRTAISSDPRELVLWYWNRSADPKLLAQMAKGIPGAEDYTLRADVLGGTWDTKLRTSLAGNAYIPDVTFINSNVSLYFPNESMFLDLNELGAETFKDQYFDWKWELGVTPTNRFCFFPLDTGPTGMYYRTDVLQKAGIDPDPDAVSEQIKTWDAYIELGSKLKKNAGAFIQSSASTLFAQYINASAERYFDKAGKPLYLDDSNTIRDAWDTAVKAIKAGVTGNQQNDTDKNAAWTSGKTAANIEAVWWAQILADTAPDTKGKWRLASQPVRPGNSGGSFVCLPHTCKNPEAGFKFMTWLNSAKNQATSFNTMQLFPSAIESFELGTMKSNTGFFGDQDPLDFFLEAAKAVPTAFISTFETQAAYFGTEITNVESGKDADQAWDDAVAQTNKTLRKRGIEV</sequence>
<dbReference type="SUPFAM" id="SSF53850">
    <property type="entry name" value="Periplasmic binding protein-like II"/>
    <property type="match status" value="1"/>
</dbReference>
<reference evidence="2 3" key="1">
    <citation type="submission" date="2016-10" db="EMBL/GenBank/DDBJ databases">
        <authorList>
            <person name="de Groot N.N."/>
        </authorList>
    </citation>
    <scope>NUCLEOTIDE SEQUENCE [LARGE SCALE GENOMIC DNA]</scope>
    <source>
        <strain evidence="2 3">DSM 21800</strain>
    </source>
</reference>
<dbReference type="PROSITE" id="PS51257">
    <property type="entry name" value="PROKAR_LIPOPROTEIN"/>
    <property type="match status" value="1"/>
</dbReference>
<keyword evidence="1" id="KW-0732">Signal</keyword>
<organism evidence="2 3">
    <name type="scientific">Microlunatus soli</name>
    <dbReference type="NCBI Taxonomy" id="630515"/>
    <lineage>
        <taxon>Bacteria</taxon>
        <taxon>Bacillati</taxon>
        <taxon>Actinomycetota</taxon>
        <taxon>Actinomycetes</taxon>
        <taxon>Propionibacteriales</taxon>
        <taxon>Propionibacteriaceae</taxon>
        <taxon>Microlunatus</taxon>
    </lineage>
</organism>
<dbReference type="InterPro" id="IPR006311">
    <property type="entry name" value="TAT_signal"/>
</dbReference>
<evidence type="ECO:0000313" key="2">
    <source>
        <dbReference type="EMBL" id="SDS43257.1"/>
    </source>
</evidence>
<keyword evidence="3" id="KW-1185">Reference proteome</keyword>
<proteinExistence type="predicted"/>
<dbReference type="RefSeq" id="WP_091523455.1">
    <property type="nucleotide sequence ID" value="NZ_LT629772.1"/>
</dbReference>
<gene>
    <name evidence="2" type="ORF">SAMN04489812_1891</name>
</gene>
<name>A0A1H1S5H7_9ACTN</name>
<dbReference type="AlphaFoldDB" id="A0A1H1S5H7"/>
<evidence type="ECO:0000256" key="1">
    <source>
        <dbReference type="SAM" id="SignalP"/>
    </source>
</evidence>
<dbReference type="Pfam" id="PF01547">
    <property type="entry name" value="SBP_bac_1"/>
    <property type="match status" value="1"/>
</dbReference>
<dbReference type="OrthoDB" id="3226017at2"/>
<feature type="signal peptide" evidence="1">
    <location>
        <begin position="1"/>
        <end position="20"/>
    </location>
</feature>
<evidence type="ECO:0000313" key="3">
    <source>
        <dbReference type="Proteomes" id="UP000199103"/>
    </source>
</evidence>
<dbReference type="PANTHER" id="PTHR43649">
    <property type="entry name" value="ARABINOSE-BINDING PROTEIN-RELATED"/>
    <property type="match status" value="1"/>
</dbReference>
<protein>
    <submittedName>
        <fullName evidence="2">Cellobiose transport system substrate-binding protein</fullName>
    </submittedName>
</protein>
<dbReference type="EMBL" id="LT629772">
    <property type="protein sequence ID" value="SDS43257.1"/>
    <property type="molecule type" value="Genomic_DNA"/>
</dbReference>
<dbReference type="PANTHER" id="PTHR43649:SF32">
    <property type="entry name" value="SUGAR BINDING SECRETED PROTEIN"/>
    <property type="match status" value="1"/>
</dbReference>
<dbReference type="STRING" id="630515.SAMN04489812_1891"/>
<dbReference type="Gene3D" id="3.40.190.10">
    <property type="entry name" value="Periplasmic binding protein-like II"/>
    <property type="match status" value="1"/>
</dbReference>
<dbReference type="InterPro" id="IPR050490">
    <property type="entry name" value="Bact_solute-bd_prot1"/>
</dbReference>
<accession>A0A1H1S5H7</accession>